<dbReference type="EMBL" id="JAYMYQ010000009">
    <property type="protein sequence ID" value="KAK7313790.1"/>
    <property type="molecule type" value="Genomic_DNA"/>
</dbReference>
<comment type="caution">
    <text evidence="1">The sequence shown here is derived from an EMBL/GenBank/DDBJ whole genome shotgun (WGS) entry which is preliminary data.</text>
</comment>
<gene>
    <name evidence="1" type="ORF">VNO77_38991</name>
</gene>
<dbReference type="AlphaFoldDB" id="A0AAN9PVF1"/>
<sequence length="227" mass="25500">MGDAPGKEERIGTPCIFIHEANQQQAASMVDIKEKILGREELWIFFEGINFTMHLSSTPISSHEVVDLYSIRNVEFSILDSFVPIQKLVSLEVMGGIVYGVVGCYDKEDELFCSLVGFFSRADAPVSSSKCSKVLSTKARLHWCQKEIVSMTNCFSYTRTDLDQTLKLGLVGFLPSRSYRRTSKEESIMERLEIENEVKVWTKASTVTNQVDIISPSTIVVTLGLLR</sequence>
<organism evidence="1 2">
    <name type="scientific">Canavalia gladiata</name>
    <name type="common">Sword bean</name>
    <name type="synonym">Dolichos gladiatus</name>
    <dbReference type="NCBI Taxonomy" id="3824"/>
    <lineage>
        <taxon>Eukaryota</taxon>
        <taxon>Viridiplantae</taxon>
        <taxon>Streptophyta</taxon>
        <taxon>Embryophyta</taxon>
        <taxon>Tracheophyta</taxon>
        <taxon>Spermatophyta</taxon>
        <taxon>Magnoliopsida</taxon>
        <taxon>eudicotyledons</taxon>
        <taxon>Gunneridae</taxon>
        <taxon>Pentapetalae</taxon>
        <taxon>rosids</taxon>
        <taxon>fabids</taxon>
        <taxon>Fabales</taxon>
        <taxon>Fabaceae</taxon>
        <taxon>Papilionoideae</taxon>
        <taxon>50 kb inversion clade</taxon>
        <taxon>NPAAA clade</taxon>
        <taxon>indigoferoid/millettioid clade</taxon>
        <taxon>Phaseoleae</taxon>
        <taxon>Canavalia</taxon>
    </lineage>
</organism>
<keyword evidence="2" id="KW-1185">Reference proteome</keyword>
<evidence type="ECO:0000313" key="1">
    <source>
        <dbReference type="EMBL" id="KAK7313790.1"/>
    </source>
</evidence>
<proteinExistence type="predicted"/>
<reference evidence="1 2" key="1">
    <citation type="submission" date="2024-01" db="EMBL/GenBank/DDBJ databases">
        <title>The genomes of 5 underutilized Papilionoideae crops provide insights into root nodulation and disease resistanc.</title>
        <authorList>
            <person name="Jiang F."/>
        </authorList>
    </citation>
    <scope>NUCLEOTIDE SEQUENCE [LARGE SCALE GENOMIC DNA]</scope>
    <source>
        <strain evidence="1">LVBAO_FW01</strain>
        <tissue evidence="1">Leaves</tissue>
    </source>
</reference>
<evidence type="ECO:0000313" key="2">
    <source>
        <dbReference type="Proteomes" id="UP001367508"/>
    </source>
</evidence>
<accession>A0AAN9PVF1</accession>
<dbReference type="Proteomes" id="UP001367508">
    <property type="component" value="Unassembled WGS sequence"/>
</dbReference>
<protein>
    <submittedName>
        <fullName evidence="1">Uncharacterized protein</fullName>
    </submittedName>
</protein>
<name>A0AAN9PVF1_CANGL</name>